<evidence type="ECO:0000256" key="5">
    <source>
        <dbReference type="SAM" id="MobiDB-lite"/>
    </source>
</evidence>
<feature type="region of interest" description="Disordered" evidence="5">
    <location>
        <begin position="23"/>
        <end position="129"/>
    </location>
</feature>
<feature type="compositionally biased region" description="Basic and acidic residues" evidence="5">
    <location>
        <begin position="115"/>
        <end position="129"/>
    </location>
</feature>
<evidence type="ECO:0000313" key="7">
    <source>
        <dbReference type="EMBL" id="EUD66432.1"/>
    </source>
</evidence>
<keyword evidence="3 6" id="KW-1133">Transmembrane helix</keyword>
<evidence type="ECO:0000256" key="3">
    <source>
        <dbReference type="ARBA" id="ARBA00022989"/>
    </source>
</evidence>
<evidence type="ECO:0008006" key="9">
    <source>
        <dbReference type="Google" id="ProtNLM"/>
    </source>
</evidence>
<keyword evidence="8" id="KW-1185">Reference proteome</keyword>
<keyword evidence="2 6" id="KW-0812">Transmembrane</keyword>
<proteinExistence type="predicted"/>
<comment type="subcellular location">
    <subcellularLocation>
        <location evidence="1">Membrane</location>
        <topology evidence="1">Multi-pass membrane protein</topology>
    </subcellularLocation>
</comment>
<evidence type="ECO:0000256" key="2">
    <source>
        <dbReference type="ARBA" id="ARBA00022692"/>
    </source>
</evidence>
<dbReference type="Proteomes" id="UP000030640">
    <property type="component" value="Unassembled WGS sequence"/>
</dbReference>
<dbReference type="InterPro" id="IPR027359">
    <property type="entry name" value="Volt_channel_dom_sf"/>
</dbReference>
<feature type="transmembrane region" description="Helical" evidence="6">
    <location>
        <begin position="277"/>
        <end position="299"/>
    </location>
</feature>
<organism evidence="7 8">
    <name type="scientific">Plasmodium inui San Antonio 1</name>
    <dbReference type="NCBI Taxonomy" id="1237626"/>
    <lineage>
        <taxon>Eukaryota</taxon>
        <taxon>Sar</taxon>
        <taxon>Alveolata</taxon>
        <taxon>Apicomplexa</taxon>
        <taxon>Aconoidasida</taxon>
        <taxon>Haemosporida</taxon>
        <taxon>Plasmodiidae</taxon>
        <taxon>Plasmodium</taxon>
        <taxon>Plasmodium (Plasmodium)</taxon>
    </lineage>
</organism>
<evidence type="ECO:0000256" key="6">
    <source>
        <dbReference type="SAM" id="Phobius"/>
    </source>
</evidence>
<dbReference type="PANTHER" id="PTHR38483:SF1">
    <property type="entry name" value="ION TRANSPORT DOMAIN-CONTAINING PROTEIN"/>
    <property type="match status" value="1"/>
</dbReference>
<evidence type="ECO:0000256" key="1">
    <source>
        <dbReference type="ARBA" id="ARBA00004141"/>
    </source>
</evidence>
<protein>
    <recommendedName>
        <fullName evidence="9">Ion transport domain-containing protein</fullName>
    </recommendedName>
</protein>
<sequence>MDIFIDEEINRSDENEAVLLEIDDLLPFKNAPPKRGKGKEKVGKGEHRRGEKREETSYKQDGKEGGTQSGRQGSRQSGKQSNKHNGQPNNKSEMRRGSQTMRANQTNQAGMYPPWEDRKVKAPHRDRQDVTDDANEWLIKKEHLSAVQHGDDLEDHLTDLEEEADPLAAKHGGQHAQSGEARRKYNPCGNYPLICNLYGRAKRCYSDIVDGVADKFSGNIKHGDGFFYYKSHTSSDFLHILANRLYYSRGTMYLYFLVIFLNLFILVYTACTKMVSLFVVISEMFVILMLVLEVCLRLATQGRSYFHNFEGLFDVTVTTMCFLLLISSGDLKVFSQAEIIKTKNKEVEEMISQSLTVLRFSLQLFRTLTLFMHYERVKAPSENIDFSVLNLPHEEEEEDDFVI</sequence>
<dbReference type="AlphaFoldDB" id="W6ZZS8"/>
<dbReference type="EMBL" id="KI965471">
    <property type="protein sequence ID" value="EUD66432.1"/>
    <property type="molecule type" value="Genomic_DNA"/>
</dbReference>
<feature type="compositionally biased region" description="Low complexity" evidence="5">
    <location>
        <begin position="69"/>
        <end position="80"/>
    </location>
</feature>
<gene>
    <name evidence="7" type="ORF">C922_03066</name>
</gene>
<evidence type="ECO:0000313" key="8">
    <source>
        <dbReference type="Proteomes" id="UP000030640"/>
    </source>
</evidence>
<dbReference type="OrthoDB" id="377302at2759"/>
<dbReference type="GO" id="GO:0016020">
    <property type="term" value="C:membrane"/>
    <property type="evidence" value="ECO:0007669"/>
    <property type="project" value="UniProtKB-SubCell"/>
</dbReference>
<feature type="compositionally biased region" description="Polar residues" evidence="5">
    <location>
        <begin position="83"/>
        <end position="109"/>
    </location>
</feature>
<dbReference type="GeneID" id="20038340"/>
<reference evidence="7 8" key="1">
    <citation type="submission" date="2013-02" db="EMBL/GenBank/DDBJ databases">
        <title>The Genome Sequence of Plasmodium inui San Antonio 1.</title>
        <authorList>
            <consortium name="The Broad Institute Genome Sequencing Platform"/>
            <consortium name="The Broad Institute Genome Sequencing Center for Infectious Disease"/>
            <person name="Neafsey D."/>
            <person name="Cheeseman I."/>
            <person name="Volkman S."/>
            <person name="Adams J."/>
            <person name="Walker B."/>
            <person name="Young S.K."/>
            <person name="Zeng Q."/>
            <person name="Gargeya S."/>
            <person name="Fitzgerald M."/>
            <person name="Haas B."/>
            <person name="Abouelleil A."/>
            <person name="Alvarado L."/>
            <person name="Arachchi H.M."/>
            <person name="Berlin A.M."/>
            <person name="Chapman S.B."/>
            <person name="Dewar J."/>
            <person name="Goldberg J."/>
            <person name="Griggs A."/>
            <person name="Gujja S."/>
            <person name="Hansen M."/>
            <person name="Howarth C."/>
            <person name="Imamovic A."/>
            <person name="Larimer J."/>
            <person name="McCowan C."/>
            <person name="Murphy C."/>
            <person name="Neiman D."/>
            <person name="Pearson M."/>
            <person name="Priest M."/>
            <person name="Roberts A."/>
            <person name="Saif S."/>
            <person name="Shea T."/>
            <person name="Sisk P."/>
            <person name="Sykes S."/>
            <person name="Wortman J."/>
            <person name="Nusbaum C."/>
            <person name="Birren B."/>
        </authorList>
    </citation>
    <scope>NUCLEOTIDE SEQUENCE [LARGE SCALE GENOMIC DNA]</scope>
    <source>
        <strain evidence="7 8">San Antonio 1</strain>
    </source>
</reference>
<accession>W6ZZS8</accession>
<name>W6ZZS8_9APIC</name>
<feature type="compositionally biased region" description="Basic and acidic residues" evidence="5">
    <location>
        <begin position="39"/>
        <end position="64"/>
    </location>
</feature>
<dbReference type="PANTHER" id="PTHR38483">
    <property type="entry name" value="CHROMOSOME 1, WHOLE GENOME SHOTGUN SEQUENCE"/>
    <property type="match status" value="1"/>
</dbReference>
<dbReference type="RefSeq" id="XP_008816880.1">
    <property type="nucleotide sequence ID" value="XM_008818658.1"/>
</dbReference>
<keyword evidence="4 6" id="KW-0472">Membrane</keyword>
<dbReference type="VEuPathDB" id="PlasmoDB:C922_03066"/>
<feature type="transmembrane region" description="Helical" evidence="6">
    <location>
        <begin position="252"/>
        <end position="270"/>
    </location>
</feature>
<evidence type="ECO:0000256" key="4">
    <source>
        <dbReference type="ARBA" id="ARBA00023136"/>
    </source>
</evidence>
<feature type="transmembrane region" description="Helical" evidence="6">
    <location>
        <begin position="305"/>
        <end position="326"/>
    </location>
</feature>
<dbReference type="Gene3D" id="1.20.120.350">
    <property type="entry name" value="Voltage-gated potassium channels. Chain C"/>
    <property type="match status" value="1"/>
</dbReference>